<protein>
    <submittedName>
        <fullName evidence="2">GNAT family N-acetyltransferase</fullName>
    </submittedName>
</protein>
<sequence length="161" mass="18303">MTTIAPLTQNNAELIANTWHYDGMYSFYDMSADPEDYEEILSPKLRSDHYFQVVTQNQLTGFFMVEPTDQSSIVEVGLGMKPLLTGQGAGKQFVQLILAYVSAHHHPETIIFDVAEFNVRAQKCYRNLGFMPVKRHLQATNGGQYPFVEMQLILNADSDHR</sequence>
<dbReference type="OrthoDB" id="423921at2"/>
<reference evidence="2 3" key="1">
    <citation type="journal article" date="2019" name="Appl. Environ. Microbiol.">
        <title>Genetic determinants of hydroxycinnamic acid metabolism in heterofermentative lactobacilli.</title>
        <authorList>
            <person name="Gaur G."/>
            <person name="Oh J.H."/>
            <person name="Filannino P."/>
            <person name="Gobbetti M."/>
            <person name="van Pijkeren J.P."/>
            <person name="Ganzle M.G."/>
        </authorList>
    </citation>
    <scope>NUCLEOTIDE SEQUENCE [LARGE SCALE GENOMIC DNA]</scope>
    <source>
        <strain evidence="2 3">C5</strain>
    </source>
</reference>
<dbReference type="PROSITE" id="PS51186">
    <property type="entry name" value="GNAT"/>
    <property type="match status" value="1"/>
</dbReference>
<dbReference type="GO" id="GO:0016747">
    <property type="term" value="F:acyltransferase activity, transferring groups other than amino-acyl groups"/>
    <property type="evidence" value="ECO:0007669"/>
    <property type="project" value="InterPro"/>
</dbReference>
<keyword evidence="2" id="KW-0808">Transferase</keyword>
<gene>
    <name evidence="2" type="ORF">GB993_10415</name>
</gene>
<dbReference type="Pfam" id="PF00583">
    <property type="entry name" value="Acetyltransf_1"/>
    <property type="match status" value="1"/>
</dbReference>
<evidence type="ECO:0000313" key="3">
    <source>
        <dbReference type="Proteomes" id="UP000449209"/>
    </source>
</evidence>
<dbReference type="InterPro" id="IPR016181">
    <property type="entry name" value="Acyl_CoA_acyltransferase"/>
</dbReference>
<dbReference type="Proteomes" id="UP000449209">
    <property type="component" value="Unassembled WGS sequence"/>
</dbReference>
<dbReference type="AlphaFoldDB" id="A0A6N9I459"/>
<accession>A0A6N9I459</accession>
<feature type="domain" description="N-acetyltransferase" evidence="1">
    <location>
        <begin position="2"/>
        <end position="155"/>
    </location>
</feature>
<name>A0A6N9I459_9LACO</name>
<dbReference type="EMBL" id="WEZQ01000019">
    <property type="protein sequence ID" value="MYV17912.1"/>
    <property type="molecule type" value="Genomic_DNA"/>
</dbReference>
<dbReference type="Gene3D" id="3.40.630.30">
    <property type="match status" value="1"/>
</dbReference>
<organism evidence="2 3">
    <name type="scientific">Furfurilactobacillus milii</name>
    <dbReference type="NCBI Taxonomy" id="2888272"/>
    <lineage>
        <taxon>Bacteria</taxon>
        <taxon>Bacillati</taxon>
        <taxon>Bacillota</taxon>
        <taxon>Bacilli</taxon>
        <taxon>Lactobacillales</taxon>
        <taxon>Lactobacillaceae</taxon>
        <taxon>Furfurilactobacillus</taxon>
    </lineage>
</organism>
<comment type="caution">
    <text evidence="2">The sequence shown here is derived from an EMBL/GenBank/DDBJ whole genome shotgun (WGS) entry which is preliminary data.</text>
</comment>
<proteinExistence type="predicted"/>
<dbReference type="SUPFAM" id="SSF55729">
    <property type="entry name" value="Acyl-CoA N-acyltransferases (Nat)"/>
    <property type="match status" value="1"/>
</dbReference>
<dbReference type="InterPro" id="IPR000182">
    <property type="entry name" value="GNAT_dom"/>
</dbReference>
<dbReference type="RefSeq" id="WP_161004236.1">
    <property type="nucleotide sequence ID" value="NZ_WEZQ01000019.1"/>
</dbReference>
<evidence type="ECO:0000259" key="1">
    <source>
        <dbReference type="PROSITE" id="PS51186"/>
    </source>
</evidence>
<evidence type="ECO:0000313" key="2">
    <source>
        <dbReference type="EMBL" id="MYV17912.1"/>
    </source>
</evidence>